<evidence type="ECO:0000313" key="3">
    <source>
        <dbReference type="EMBL" id="SEL94649.1"/>
    </source>
</evidence>
<reference evidence="3 4" key="1">
    <citation type="submission" date="2016-10" db="EMBL/GenBank/DDBJ databases">
        <authorList>
            <person name="de Groot N.N."/>
        </authorList>
    </citation>
    <scope>NUCLEOTIDE SEQUENCE [LARGE SCALE GENOMIC DNA]</scope>
    <source>
        <strain evidence="3 4">CDM_5</strain>
    </source>
</reference>
<keyword evidence="2" id="KW-0067">ATP-binding</keyword>
<dbReference type="PANTHER" id="PTHR43637">
    <property type="entry name" value="UPF0273 PROTEIN TM_0370"/>
    <property type="match status" value="1"/>
</dbReference>
<gene>
    <name evidence="3" type="ORF">SAMN04488691_11236</name>
</gene>
<dbReference type="PANTHER" id="PTHR43637:SF2">
    <property type="entry name" value="PROTEIN GVPD 1"/>
    <property type="match status" value="1"/>
</dbReference>
<keyword evidence="1" id="KW-0547">Nucleotide-binding</keyword>
<dbReference type="AlphaFoldDB" id="A0A1H7UCU8"/>
<sequence>MEYIPFGVPRLDGIIGGGAPPGNVVLLAGESGAGAREFLYTSVTMNGLAHADEELFDLHYGTLDESASPPPEIHYVSFTSGGSYLHREMGYTMDDEIVDAATEHIEFHDLSSEYFQLSAIPREWYLGQTTTLDDLGSRHNRESVLNALGTTLSEHAPGNLVVIDSVTDLLAGISDEMSWSDIAMVMKGLATASHRWGGLILVLVSTEALTDTQLGLLKGAADGTLQFSWESGGSKRARTMVVQEFRGVLSQLESENIVQFETEINESGLDVSDVRKIR</sequence>
<dbReference type="EMBL" id="FOAD01000012">
    <property type="protein sequence ID" value="SEL94649.1"/>
    <property type="molecule type" value="Genomic_DNA"/>
</dbReference>
<name>A0A1H7UCU8_HALLR</name>
<dbReference type="RefSeq" id="WP_074796393.1">
    <property type="nucleotide sequence ID" value="NZ_FOAD01000012.1"/>
</dbReference>
<dbReference type="SUPFAM" id="SSF52540">
    <property type="entry name" value="P-loop containing nucleoside triphosphate hydrolases"/>
    <property type="match status" value="1"/>
</dbReference>
<dbReference type="InterPro" id="IPR027417">
    <property type="entry name" value="P-loop_NTPase"/>
</dbReference>
<dbReference type="GO" id="GO:0005524">
    <property type="term" value="F:ATP binding"/>
    <property type="evidence" value="ECO:0007669"/>
    <property type="project" value="UniProtKB-KW"/>
</dbReference>
<organism evidence="3 4">
    <name type="scientific">Haloferax larsenii</name>
    <dbReference type="NCBI Taxonomy" id="302484"/>
    <lineage>
        <taxon>Archaea</taxon>
        <taxon>Methanobacteriati</taxon>
        <taxon>Methanobacteriota</taxon>
        <taxon>Stenosarchaea group</taxon>
        <taxon>Halobacteria</taxon>
        <taxon>Halobacteriales</taxon>
        <taxon>Haloferacaceae</taxon>
        <taxon>Haloferax</taxon>
    </lineage>
</organism>
<dbReference type="Proteomes" id="UP000183894">
    <property type="component" value="Unassembled WGS sequence"/>
</dbReference>
<dbReference type="OrthoDB" id="337234at2157"/>
<protein>
    <submittedName>
        <fullName evidence="3">RecA-superfamily ATPase, KaiC/GvpD/RAD55 family</fullName>
    </submittedName>
</protein>
<evidence type="ECO:0000256" key="2">
    <source>
        <dbReference type="ARBA" id="ARBA00022840"/>
    </source>
</evidence>
<evidence type="ECO:0000256" key="1">
    <source>
        <dbReference type="ARBA" id="ARBA00022741"/>
    </source>
</evidence>
<accession>A0A1H7UCU8</accession>
<evidence type="ECO:0000313" key="4">
    <source>
        <dbReference type="Proteomes" id="UP000183894"/>
    </source>
</evidence>
<dbReference type="Gene3D" id="3.40.50.300">
    <property type="entry name" value="P-loop containing nucleotide triphosphate hydrolases"/>
    <property type="match status" value="1"/>
</dbReference>
<proteinExistence type="predicted"/>